<dbReference type="PANTHER" id="PTHR33728">
    <property type="entry name" value="CTTNBP 2 AMINO-TERMINAL-LIKE PROTEIN"/>
    <property type="match status" value="1"/>
</dbReference>
<accession>A0AAD8LN07</accession>
<dbReference type="Proteomes" id="UP001229421">
    <property type="component" value="Unassembled WGS sequence"/>
</dbReference>
<keyword evidence="1" id="KW-0472">Membrane</keyword>
<feature type="transmembrane region" description="Helical" evidence="1">
    <location>
        <begin position="35"/>
        <end position="59"/>
    </location>
</feature>
<keyword evidence="1" id="KW-0812">Transmembrane</keyword>
<evidence type="ECO:0000256" key="1">
    <source>
        <dbReference type="SAM" id="Phobius"/>
    </source>
</evidence>
<keyword evidence="1" id="KW-1133">Transmembrane helix</keyword>
<dbReference type="AlphaFoldDB" id="A0AAD8LN07"/>
<evidence type="ECO:0000313" key="3">
    <source>
        <dbReference type="Proteomes" id="UP001229421"/>
    </source>
</evidence>
<dbReference type="PANTHER" id="PTHR33728:SF10">
    <property type="entry name" value="COPPER TRANSPORTER"/>
    <property type="match status" value="1"/>
</dbReference>
<evidence type="ECO:0000313" key="2">
    <source>
        <dbReference type="EMBL" id="KAK1440380.1"/>
    </source>
</evidence>
<gene>
    <name evidence="2" type="ORF">QVD17_06205</name>
</gene>
<comment type="caution">
    <text evidence="2">The sequence shown here is derived from an EMBL/GenBank/DDBJ whole genome shotgun (WGS) entry which is preliminary data.</text>
</comment>
<organism evidence="2 3">
    <name type="scientific">Tagetes erecta</name>
    <name type="common">African marigold</name>
    <dbReference type="NCBI Taxonomy" id="13708"/>
    <lineage>
        <taxon>Eukaryota</taxon>
        <taxon>Viridiplantae</taxon>
        <taxon>Streptophyta</taxon>
        <taxon>Embryophyta</taxon>
        <taxon>Tracheophyta</taxon>
        <taxon>Spermatophyta</taxon>
        <taxon>Magnoliopsida</taxon>
        <taxon>eudicotyledons</taxon>
        <taxon>Gunneridae</taxon>
        <taxon>Pentapetalae</taxon>
        <taxon>asterids</taxon>
        <taxon>campanulids</taxon>
        <taxon>Asterales</taxon>
        <taxon>Asteraceae</taxon>
        <taxon>Asteroideae</taxon>
        <taxon>Heliantheae alliance</taxon>
        <taxon>Tageteae</taxon>
        <taxon>Tagetes</taxon>
    </lineage>
</organism>
<proteinExistence type="predicted"/>
<name>A0AAD8LN07_TARER</name>
<sequence>MDEFDTKRPNYVNLNEPPPNNTVSEGLWKSYRTSISLGFLATAILISMFIVMAIIEYFFKQNASFHFPLQQASHPPDDPRPMHKLLDSQHVQVGNASELSVLMPGQKYPTYIAHPTPCSREGVNWPSHYQHNNNIVHL</sequence>
<dbReference type="EMBL" id="JAUHHV010000001">
    <property type="protein sequence ID" value="KAK1440380.1"/>
    <property type="molecule type" value="Genomic_DNA"/>
</dbReference>
<reference evidence="2" key="1">
    <citation type="journal article" date="2023" name="bioRxiv">
        <title>Improved chromosome-level genome assembly for marigold (Tagetes erecta).</title>
        <authorList>
            <person name="Jiang F."/>
            <person name="Yuan L."/>
            <person name="Wang S."/>
            <person name="Wang H."/>
            <person name="Xu D."/>
            <person name="Wang A."/>
            <person name="Fan W."/>
        </authorList>
    </citation>
    <scope>NUCLEOTIDE SEQUENCE</scope>
    <source>
        <strain evidence="2">WSJ</strain>
        <tissue evidence="2">Leaf</tissue>
    </source>
</reference>
<keyword evidence="3" id="KW-1185">Reference proteome</keyword>
<protein>
    <submittedName>
        <fullName evidence="2">Uncharacterized protein</fullName>
    </submittedName>
</protein>